<dbReference type="PANTHER" id="PTHR37841:SF1">
    <property type="entry name" value="DUF3298 DOMAIN-CONTAINING PROTEIN"/>
    <property type="match status" value="1"/>
</dbReference>
<dbReference type="Pfam" id="PF14903">
    <property type="entry name" value="WG_beta_rep"/>
    <property type="match status" value="6"/>
</dbReference>
<name>A0A844M2W6_9GAMM</name>
<gene>
    <name evidence="2" type="ORF">GB996_08660</name>
</gene>
<sequence length="316" mass="34605">MNTVIKTAATLTLALTCLSLTIPASATLKSFSNDDACGFKNEKGQVVVPAKYDFCGDISDGMAYVGKSANNPDKDAYYTGYINESGKLVIPVKLNTQMFYPNIIFRDFHEGVVAVYKDGPMGEDGKYGYMNKAGKLVLPYQYQKAGDFNKARAVVCKNDKCGVIDKSGKTVIPFKFNDLEDYSDGLAKFSTEPWGQGKSGFIDTNGKVVVSARWDAAMPFSQGLAAVRVGDYENGKWGIINKTGKVIVTPIYDNAYIEPEGDAMDVDGGVYENGTINMYNVGNNGSVTRYTLNTQGKVIKKKVFSDWYEAQADLYR</sequence>
<dbReference type="Proteomes" id="UP000442109">
    <property type="component" value="Unassembled WGS sequence"/>
</dbReference>
<dbReference type="PANTHER" id="PTHR37841">
    <property type="entry name" value="GLR2918 PROTEIN"/>
    <property type="match status" value="1"/>
</dbReference>
<comment type="caution">
    <text evidence="2">The sequence shown here is derived from an EMBL/GenBank/DDBJ whole genome shotgun (WGS) entry which is preliminary data.</text>
</comment>
<dbReference type="SUPFAM" id="SSF69360">
    <property type="entry name" value="Cell wall binding repeat"/>
    <property type="match status" value="1"/>
</dbReference>
<keyword evidence="3" id="KW-1185">Reference proteome</keyword>
<proteinExistence type="predicted"/>
<dbReference type="InterPro" id="IPR032774">
    <property type="entry name" value="WG_beta_rep"/>
</dbReference>
<reference evidence="2 3" key="1">
    <citation type="journal article" date="2019" name="PLoS ONE">
        <title>Pup mortality in New Zealand sea lions (Phocarctos hookeri) at Enderby Island, Auckland Islands, 2013-18.</title>
        <authorList>
            <person name="Michael S.A."/>
            <person name="Hayman D.T.S."/>
            <person name="Gray R."/>
            <person name="Zhang J."/>
            <person name="Rogers L."/>
            <person name="Roe W.D."/>
        </authorList>
    </citation>
    <scope>NUCLEOTIDE SEQUENCE [LARGE SCALE GENOMIC DNA]</scope>
    <source>
        <strain evidence="2 3">SM868</strain>
    </source>
</reference>
<organism evidence="2 3">
    <name type="scientific">Psychrobacter sanguinis</name>
    <dbReference type="NCBI Taxonomy" id="861445"/>
    <lineage>
        <taxon>Bacteria</taxon>
        <taxon>Pseudomonadati</taxon>
        <taxon>Pseudomonadota</taxon>
        <taxon>Gammaproteobacteria</taxon>
        <taxon>Moraxellales</taxon>
        <taxon>Moraxellaceae</taxon>
        <taxon>Psychrobacter</taxon>
    </lineage>
</organism>
<dbReference type="OrthoDB" id="6978581at2"/>
<protein>
    <submittedName>
        <fullName evidence="2">WG repeat-containing protein</fullName>
    </submittedName>
</protein>
<feature type="chain" id="PRO_5032662885" evidence="1">
    <location>
        <begin position="27"/>
        <end position="316"/>
    </location>
</feature>
<evidence type="ECO:0000313" key="2">
    <source>
        <dbReference type="EMBL" id="MUG32867.1"/>
    </source>
</evidence>
<dbReference type="EMBL" id="WFKQ01000007">
    <property type="protein sequence ID" value="MUG32867.1"/>
    <property type="molecule type" value="Genomic_DNA"/>
</dbReference>
<dbReference type="AlphaFoldDB" id="A0A844M2W6"/>
<evidence type="ECO:0000256" key="1">
    <source>
        <dbReference type="SAM" id="SignalP"/>
    </source>
</evidence>
<keyword evidence="1" id="KW-0732">Signal</keyword>
<feature type="signal peptide" evidence="1">
    <location>
        <begin position="1"/>
        <end position="26"/>
    </location>
</feature>
<dbReference type="RefSeq" id="WP_011960718.1">
    <property type="nucleotide sequence ID" value="NZ_WFKQ01000007.1"/>
</dbReference>
<evidence type="ECO:0000313" key="3">
    <source>
        <dbReference type="Proteomes" id="UP000442109"/>
    </source>
</evidence>
<accession>A0A844M2W6</accession>